<gene>
    <name evidence="1" type="ORF">GCM10007304_48160</name>
</gene>
<comment type="caution">
    <text evidence="1">The sequence shown here is derived from an EMBL/GenBank/DDBJ whole genome shotgun (WGS) entry which is preliminary data.</text>
</comment>
<keyword evidence="2" id="KW-1185">Reference proteome</keyword>
<evidence type="ECO:0000313" key="2">
    <source>
        <dbReference type="Proteomes" id="UP000654257"/>
    </source>
</evidence>
<organism evidence="1 2">
    <name type="scientific">Rhodococcoides trifolii</name>
    <dbReference type="NCBI Taxonomy" id="908250"/>
    <lineage>
        <taxon>Bacteria</taxon>
        <taxon>Bacillati</taxon>
        <taxon>Actinomycetota</taxon>
        <taxon>Actinomycetes</taxon>
        <taxon>Mycobacteriales</taxon>
        <taxon>Nocardiaceae</taxon>
        <taxon>Rhodococcoides</taxon>
    </lineage>
</organism>
<evidence type="ECO:0000313" key="1">
    <source>
        <dbReference type="EMBL" id="GGG28658.1"/>
    </source>
</evidence>
<reference evidence="1" key="1">
    <citation type="journal article" date="2014" name="Int. J. Syst. Evol. Microbiol.">
        <title>Complete genome sequence of Corynebacterium casei LMG S-19264T (=DSM 44701T), isolated from a smear-ripened cheese.</title>
        <authorList>
            <consortium name="US DOE Joint Genome Institute (JGI-PGF)"/>
            <person name="Walter F."/>
            <person name="Albersmeier A."/>
            <person name="Kalinowski J."/>
            <person name="Ruckert C."/>
        </authorList>
    </citation>
    <scope>NUCLEOTIDE SEQUENCE</scope>
    <source>
        <strain evidence="1">CCM 7905</strain>
    </source>
</reference>
<accession>A0A917G8K9</accession>
<name>A0A917G8K9_9NOCA</name>
<sequence length="64" mass="6870">MERTCSCGDVVHRPCENADLHAIERVRTASSDCNGFHEATQVGIAVSASDYKDQSNYSPAGLQA</sequence>
<dbReference type="EMBL" id="BMCU01000008">
    <property type="protein sequence ID" value="GGG28658.1"/>
    <property type="molecule type" value="Genomic_DNA"/>
</dbReference>
<dbReference type="AlphaFoldDB" id="A0A917G8K9"/>
<reference evidence="1" key="2">
    <citation type="submission" date="2020-09" db="EMBL/GenBank/DDBJ databases">
        <authorList>
            <person name="Sun Q."/>
            <person name="Sedlacek I."/>
        </authorList>
    </citation>
    <scope>NUCLEOTIDE SEQUENCE</scope>
    <source>
        <strain evidence="1">CCM 7905</strain>
    </source>
</reference>
<dbReference type="Proteomes" id="UP000654257">
    <property type="component" value="Unassembled WGS sequence"/>
</dbReference>
<protein>
    <submittedName>
        <fullName evidence="1">Uncharacterized protein</fullName>
    </submittedName>
</protein>
<proteinExistence type="predicted"/>